<evidence type="ECO:0000256" key="4">
    <source>
        <dbReference type="ARBA" id="ARBA00023224"/>
    </source>
</evidence>
<protein>
    <recommendedName>
        <fullName evidence="7">Receptor ligand binding region domain-containing protein</fullName>
    </recommendedName>
</protein>
<dbReference type="GO" id="GO:0038039">
    <property type="term" value="C:G protein-coupled receptor heterodimeric complex"/>
    <property type="evidence" value="ECO:0007669"/>
    <property type="project" value="TreeGrafter"/>
</dbReference>
<sequence length="94" mass="9939">MADPAVDCSPGQLIEAVEGHFDTGILSINPRSERAISGWLPSEFTAAYKAAAGGRHLPGDTIVSQGYDAVWALALALNRTQEQLTGECQCHSVV</sequence>
<dbReference type="STRING" id="400727.A0A2T7P5L4"/>
<dbReference type="GO" id="GO:0007214">
    <property type="term" value="P:gamma-aminobutyric acid signaling pathway"/>
    <property type="evidence" value="ECO:0007669"/>
    <property type="project" value="TreeGrafter"/>
</dbReference>
<dbReference type="SUPFAM" id="SSF53822">
    <property type="entry name" value="Periplasmic binding protein-like I"/>
    <property type="match status" value="1"/>
</dbReference>
<keyword evidence="4" id="KW-0807">Transducer</keyword>
<keyword evidence="2" id="KW-0675">Receptor</keyword>
<evidence type="ECO:0008006" key="7">
    <source>
        <dbReference type="Google" id="ProtNLM"/>
    </source>
</evidence>
<dbReference type="InterPro" id="IPR028082">
    <property type="entry name" value="Peripla_BP_I"/>
</dbReference>
<comment type="caution">
    <text evidence="5">The sequence shown here is derived from an EMBL/GenBank/DDBJ whole genome shotgun (WGS) entry which is preliminary data.</text>
</comment>
<dbReference type="Proteomes" id="UP000245119">
    <property type="component" value="Linkage Group LG6"/>
</dbReference>
<evidence type="ECO:0000256" key="2">
    <source>
        <dbReference type="ARBA" id="ARBA00023170"/>
    </source>
</evidence>
<organism evidence="5 6">
    <name type="scientific">Pomacea canaliculata</name>
    <name type="common">Golden apple snail</name>
    <dbReference type="NCBI Taxonomy" id="400727"/>
    <lineage>
        <taxon>Eukaryota</taxon>
        <taxon>Metazoa</taxon>
        <taxon>Spiralia</taxon>
        <taxon>Lophotrochozoa</taxon>
        <taxon>Mollusca</taxon>
        <taxon>Gastropoda</taxon>
        <taxon>Caenogastropoda</taxon>
        <taxon>Architaenioglossa</taxon>
        <taxon>Ampullarioidea</taxon>
        <taxon>Ampullariidae</taxon>
        <taxon>Pomacea</taxon>
    </lineage>
</organism>
<accession>A0A2T7P5L4</accession>
<dbReference type="InterPro" id="IPR002455">
    <property type="entry name" value="GPCR3_GABA-B"/>
</dbReference>
<reference evidence="5 6" key="1">
    <citation type="submission" date="2018-04" db="EMBL/GenBank/DDBJ databases">
        <title>The genome of golden apple snail Pomacea canaliculata provides insight into stress tolerance and invasive adaptation.</title>
        <authorList>
            <person name="Liu C."/>
            <person name="Liu B."/>
            <person name="Ren Y."/>
            <person name="Zhang Y."/>
            <person name="Wang H."/>
            <person name="Li S."/>
            <person name="Jiang F."/>
            <person name="Yin L."/>
            <person name="Zhang G."/>
            <person name="Qian W."/>
            <person name="Fan W."/>
        </authorList>
    </citation>
    <scope>NUCLEOTIDE SEQUENCE [LARGE SCALE GENOMIC DNA]</scope>
    <source>
        <strain evidence="5">SZHN2017</strain>
        <tissue evidence="5">Muscle</tissue>
    </source>
</reference>
<name>A0A2T7P5L4_POMCA</name>
<evidence type="ECO:0000256" key="1">
    <source>
        <dbReference type="ARBA" id="ARBA00023040"/>
    </source>
</evidence>
<evidence type="ECO:0000313" key="6">
    <source>
        <dbReference type="Proteomes" id="UP000245119"/>
    </source>
</evidence>
<dbReference type="Gene3D" id="3.40.50.2300">
    <property type="match status" value="2"/>
</dbReference>
<dbReference type="PANTHER" id="PTHR10519:SF20">
    <property type="entry name" value="G-PROTEIN COUPLED RECEPTOR 156-RELATED"/>
    <property type="match status" value="1"/>
</dbReference>
<evidence type="ECO:0000256" key="3">
    <source>
        <dbReference type="ARBA" id="ARBA00023180"/>
    </source>
</evidence>
<keyword evidence="3" id="KW-0325">Glycoprotein</keyword>
<proteinExistence type="predicted"/>
<dbReference type="PANTHER" id="PTHR10519">
    <property type="entry name" value="GABA-B RECEPTOR"/>
    <property type="match status" value="1"/>
</dbReference>
<evidence type="ECO:0000313" key="5">
    <source>
        <dbReference type="EMBL" id="PVD28714.1"/>
    </source>
</evidence>
<dbReference type="AlphaFoldDB" id="A0A2T7P5L4"/>
<keyword evidence="6" id="KW-1185">Reference proteome</keyword>
<keyword evidence="1" id="KW-0297">G-protein coupled receptor</keyword>
<dbReference type="EMBL" id="PZQS01000006">
    <property type="protein sequence ID" value="PVD28714.1"/>
    <property type="molecule type" value="Genomic_DNA"/>
</dbReference>
<gene>
    <name evidence="5" type="ORF">C0Q70_11308</name>
</gene>
<dbReference type="GO" id="GO:0004965">
    <property type="term" value="F:G protein-coupled GABA receptor activity"/>
    <property type="evidence" value="ECO:0007669"/>
    <property type="project" value="InterPro"/>
</dbReference>
<dbReference type="OrthoDB" id="10056676at2759"/>